<gene>
    <name evidence="2" type="ORF">DFR30_1914</name>
</gene>
<dbReference type="EMBL" id="SMFX01000001">
    <property type="protein sequence ID" value="TCK18635.1"/>
    <property type="molecule type" value="Genomic_DNA"/>
</dbReference>
<protein>
    <submittedName>
        <fullName evidence="2">Uncharacterized protein</fullName>
    </submittedName>
</protein>
<keyword evidence="3" id="KW-1185">Reference proteome</keyword>
<comment type="caution">
    <text evidence="2">The sequence shown here is derived from an EMBL/GenBank/DDBJ whole genome shotgun (WGS) entry which is preliminary data.</text>
</comment>
<feature type="compositionally biased region" description="Basic and acidic residues" evidence="1">
    <location>
        <begin position="113"/>
        <end position="126"/>
    </location>
</feature>
<evidence type="ECO:0000313" key="2">
    <source>
        <dbReference type="EMBL" id="TCK18635.1"/>
    </source>
</evidence>
<dbReference type="AlphaFoldDB" id="A0A4R1HE98"/>
<dbReference type="Proteomes" id="UP000295707">
    <property type="component" value="Unassembled WGS sequence"/>
</dbReference>
<accession>A0A4R1HE98</accession>
<sequence length="126" mass="14325">MTTEADPVLRNWYQHLDKGQKFRVVALNEDEGSVDIQYFDGDVEEIGLDSWYELDIEPIEAPENWSGPVDVAEVDDLGTQITDTNSDDWAAPWQEIKSEEQGAGPEEGEDDWGEGRPREEPWEGEL</sequence>
<proteinExistence type="predicted"/>
<evidence type="ECO:0000313" key="3">
    <source>
        <dbReference type="Proteomes" id="UP000295707"/>
    </source>
</evidence>
<feature type="region of interest" description="Disordered" evidence="1">
    <location>
        <begin position="80"/>
        <end position="126"/>
    </location>
</feature>
<organism evidence="2 3">
    <name type="scientific">Thiogranum longum</name>
    <dbReference type="NCBI Taxonomy" id="1537524"/>
    <lineage>
        <taxon>Bacteria</taxon>
        <taxon>Pseudomonadati</taxon>
        <taxon>Pseudomonadota</taxon>
        <taxon>Gammaproteobacteria</taxon>
        <taxon>Chromatiales</taxon>
        <taxon>Ectothiorhodospiraceae</taxon>
        <taxon>Thiogranum</taxon>
    </lineage>
</organism>
<reference evidence="2 3" key="1">
    <citation type="submission" date="2019-03" db="EMBL/GenBank/DDBJ databases">
        <title>Genomic Encyclopedia of Type Strains, Phase IV (KMG-IV): sequencing the most valuable type-strain genomes for metagenomic binning, comparative biology and taxonomic classification.</title>
        <authorList>
            <person name="Goeker M."/>
        </authorList>
    </citation>
    <scope>NUCLEOTIDE SEQUENCE [LARGE SCALE GENOMIC DNA]</scope>
    <source>
        <strain evidence="2 3">DSM 19610</strain>
    </source>
</reference>
<dbReference type="Pfam" id="PF20549">
    <property type="entry name" value="DUF6763"/>
    <property type="match status" value="1"/>
</dbReference>
<evidence type="ECO:0000256" key="1">
    <source>
        <dbReference type="SAM" id="MobiDB-lite"/>
    </source>
</evidence>
<dbReference type="RefSeq" id="WP_132972610.1">
    <property type="nucleotide sequence ID" value="NZ_SMFX01000001.1"/>
</dbReference>
<dbReference type="InterPro" id="IPR046651">
    <property type="entry name" value="DUF6763"/>
</dbReference>
<name>A0A4R1HE98_9GAMM</name>
<dbReference type="OrthoDB" id="7062948at2"/>